<evidence type="ECO:0000313" key="3">
    <source>
        <dbReference type="Proteomes" id="UP000429958"/>
    </source>
</evidence>
<sequence length="61" mass="7090">MKNPNIFFVIGCLMVVVAICFVAFVLNHPEMSFPWPNSITYAIYVLFLIVTVFMFIKSRKQ</sequence>
<evidence type="ECO:0000256" key="1">
    <source>
        <dbReference type="SAM" id="Phobius"/>
    </source>
</evidence>
<dbReference type="AlphaFoldDB" id="A0A7X2NJP8"/>
<keyword evidence="3" id="KW-1185">Reference proteome</keyword>
<organism evidence="2 3">
    <name type="scientific">Clostridium porci</name>
    <dbReference type="NCBI Taxonomy" id="2605778"/>
    <lineage>
        <taxon>Bacteria</taxon>
        <taxon>Bacillati</taxon>
        <taxon>Bacillota</taxon>
        <taxon>Clostridia</taxon>
        <taxon>Eubacteriales</taxon>
        <taxon>Clostridiaceae</taxon>
        <taxon>Clostridium</taxon>
    </lineage>
</organism>
<reference evidence="2 3" key="1">
    <citation type="submission" date="2019-08" db="EMBL/GenBank/DDBJ databases">
        <title>In-depth cultivation of the pig gut microbiome towards novel bacterial diversity and tailored functional studies.</title>
        <authorList>
            <person name="Wylensek D."/>
            <person name="Hitch T.C.A."/>
            <person name="Clavel T."/>
        </authorList>
    </citation>
    <scope>NUCLEOTIDE SEQUENCE [LARGE SCALE GENOMIC DNA]</scope>
    <source>
        <strain evidence="2 3">WCA-389-WT-23D1</strain>
    </source>
</reference>
<dbReference type="EMBL" id="VUMD01000004">
    <property type="protein sequence ID" value="MSS36169.1"/>
    <property type="molecule type" value="Genomic_DNA"/>
</dbReference>
<gene>
    <name evidence="2" type="ORF">FYJ39_06195</name>
</gene>
<name>A0A7X2NJP8_9CLOT</name>
<dbReference type="Proteomes" id="UP000429958">
    <property type="component" value="Unassembled WGS sequence"/>
</dbReference>
<evidence type="ECO:0000313" key="2">
    <source>
        <dbReference type="EMBL" id="MSS36169.1"/>
    </source>
</evidence>
<keyword evidence="1" id="KW-1133">Transmembrane helix</keyword>
<feature type="transmembrane region" description="Helical" evidence="1">
    <location>
        <begin position="38"/>
        <end position="56"/>
    </location>
</feature>
<comment type="caution">
    <text evidence="2">The sequence shown here is derived from an EMBL/GenBank/DDBJ whole genome shotgun (WGS) entry which is preliminary data.</text>
</comment>
<keyword evidence="1" id="KW-0812">Transmembrane</keyword>
<keyword evidence="1" id="KW-0472">Membrane</keyword>
<feature type="transmembrane region" description="Helical" evidence="1">
    <location>
        <begin position="7"/>
        <end position="26"/>
    </location>
</feature>
<accession>A0A7X2NJP8</accession>
<proteinExistence type="predicted"/>
<protein>
    <submittedName>
        <fullName evidence="2">Uncharacterized protein</fullName>
    </submittedName>
</protein>